<keyword evidence="3" id="KW-1134">Transmembrane beta strand</keyword>
<evidence type="ECO:0000256" key="3">
    <source>
        <dbReference type="ARBA" id="ARBA00022452"/>
    </source>
</evidence>
<dbReference type="Gene3D" id="2.40.160.60">
    <property type="entry name" value="Outer membrane protein transport protein (OMPP1/FadL/TodX)"/>
    <property type="match status" value="1"/>
</dbReference>
<dbReference type="PANTHER" id="PTHR35093:SF8">
    <property type="entry name" value="OUTER MEMBRANE PROTEIN NMB0088-RELATED"/>
    <property type="match status" value="1"/>
</dbReference>
<dbReference type="AlphaFoldDB" id="A0A5C1DFT3"/>
<feature type="chain" id="PRO_5022925582" evidence="8">
    <location>
        <begin position="24"/>
        <end position="465"/>
    </location>
</feature>
<proteinExistence type="inferred from homology"/>
<reference evidence="9 10" key="1">
    <citation type="submission" date="2019-08" db="EMBL/GenBank/DDBJ databases">
        <title>Chromobacterium paludis, a novel bacterium isolated from a Maryland marsh pond.</title>
        <authorList>
            <person name="Blackburn M.B."/>
            <person name="Gundersen-Rindal D.E."/>
        </authorList>
    </citation>
    <scope>NUCLEOTIDE SEQUENCE [LARGE SCALE GENOMIC DNA]</scope>
    <source>
        <strain evidence="10">IIBBL 257-1</strain>
    </source>
</reference>
<dbReference type="KEGG" id="chrm:FYK34_08715"/>
<evidence type="ECO:0000256" key="5">
    <source>
        <dbReference type="ARBA" id="ARBA00022729"/>
    </source>
</evidence>
<evidence type="ECO:0000256" key="2">
    <source>
        <dbReference type="ARBA" id="ARBA00008163"/>
    </source>
</evidence>
<comment type="subcellular location">
    <subcellularLocation>
        <location evidence="1">Cell outer membrane</location>
        <topology evidence="1">Multi-pass membrane protein</topology>
    </subcellularLocation>
</comment>
<comment type="similarity">
    <text evidence="2">Belongs to the OmpP1/FadL family.</text>
</comment>
<evidence type="ECO:0000256" key="4">
    <source>
        <dbReference type="ARBA" id="ARBA00022692"/>
    </source>
</evidence>
<evidence type="ECO:0000256" key="8">
    <source>
        <dbReference type="SAM" id="SignalP"/>
    </source>
</evidence>
<dbReference type="EMBL" id="CP043473">
    <property type="protein sequence ID" value="QEL55645.1"/>
    <property type="molecule type" value="Genomic_DNA"/>
</dbReference>
<dbReference type="PANTHER" id="PTHR35093">
    <property type="entry name" value="OUTER MEMBRANE PROTEIN NMB0088-RELATED"/>
    <property type="match status" value="1"/>
</dbReference>
<evidence type="ECO:0000313" key="10">
    <source>
        <dbReference type="Proteomes" id="UP000322079"/>
    </source>
</evidence>
<name>A0A5C1DFT3_9NEIS</name>
<dbReference type="RefSeq" id="WP_149296006.1">
    <property type="nucleotide sequence ID" value="NZ_CP043473.1"/>
</dbReference>
<evidence type="ECO:0000256" key="1">
    <source>
        <dbReference type="ARBA" id="ARBA00004571"/>
    </source>
</evidence>
<keyword evidence="6" id="KW-0472">Membrane</keyword>
<evidence type="ECO:0000313" key="9">
    <source>
        <dbReference type="EMBL" id="QEL55645.1"/>
    </source>
</evidence>
<dbReference type="GO" id="GO:0015483">
    <property type="term" value="F:long-chain fatty acid transporting porin activity"/>
    <property type="evidence" value="ECO:0007669"/>
    <property type="project" value="TreeGrafter"/>
</dbReference>
<organism evidence="9 10">
    <name type="scientific">Chromobacterium paludis</name>
    <dbReference type="NCBI Taxonomy" id="2605945"/>
    <lineage>
        <taxon>Bacteria</taxon>
        <taxon>Pseudomonadati</taxon>
        <taxon>Pseudomonadota</taxon>
        <taxon>Betaproteobacteria</taxon>
        <taxon>Neisseriales</taxon>
        <taxon>Chromobacteriaceae</taxon>
        <taxon>Chromobacterium</taxon>
    </lineage>
</organism>
<evidence type="ECO:0000256" key="7">
    <source>
        <dbReference type="ARBA" id="ARBA00023237"/>
    </source>
</evidence>
<dbReference type="GO" id="GO:0009279">
    <property type="term" value="C:cell outer membrane"/>
    <property type="evidence" value="ECO:0007669"/>
    <property type="project" value="UniProtKB-SubCell"/>
</dbReference>
<dbReference type="Proteomes" id="UP000322079">
    <property type="component" value="Chromosome"/>
</dbReference>
<feature type="signal peptide" evidence="8">
    <location>
        <begin position="1"/>
        <end position="23"/>
    </location>
</feature>
<keyword evidence="4" id="KW-0812">Transmembrane</keyword>
<dbReference type="SUPFAM" id="SSF56935">
    <property type="entry name" value="Porins"/>
    <property type="match status" value="1"/>
</dbReference>
<keyword evidence="5 8" id="KW-0732">Signal</keyword>
<dbReference type="Pfam" id="PF03349">
    <property type="entry name" value="Toluene_X"/>
    <property type="match status" value="1"/>
</dbReference>
<protein>
    <submittedName>
        <fullName evidence="9">Transporter</fullName>
    </submittedName>
</protein>
<sequence length="465" mass="49877">MRKRSCALLAAMAASGIGQSAWASGYQFDVQSVRAQGSANASSAEAADPSTIFYNPAGLTWLSGTQLTLGATAVDPHSHFSSRAGNTADGLAIAPADAGGSYAKQAAIPHGYLSHQINDKLTLGLGLFVPYGAKISYDDNFIGRYYGNHVDFKSLNINPSLGFRLSDRQSVGLGLSAQYLDMELGKNQDLASLAYGLCQSSGNGAATCQAGAAAYTGLPDARVRVTGSNWSYGFNAGYLFANEDGTHIGLAYRSRIRQTLHGDARFTLPDALPGGAASPVNAGLCTALADGKASIDVTTPESLSLSLFRPMTPRWSLMGDLSWIRHDHLQDVEIDMPTALLPDRKIVYQTAWRNSWRASLGADFLLNSRWTLRAGYMYDQSPTTGANYALTVLPDANRQMYSLGASYRLTARDTVDLAYSYLKLQEAPVNRTDDDYLANNGTPGTLTGQYHTHVNLLGLGLTHRF</sequence>
<accession>A0A5C1DFT3</accession>
<evidence type="ECO:0000256" key="6">
    <source>
        <dbReference type="ARBA" id="ARBA00023136"/>
    </source>
</evidence>
<gene>
    <name evidence="9" type="ORF">FYK34_08715</name>
</gene>
<keyword evidence="10" id="KW-1185">Reference proteome</keyword>
<keyword evidence="7" id="KW-0998">Cell outer membrane</keyword>
<dbReference type="InterPro" id="IPR005017">
    <property type="entry name" value="OMPP1/FadL/TodX"/>
</dbReference>